<dbReference type="Proteomes" id="UP000198393">
    <property type="component" value="Unassembled WGS sequence"/>
</dbReference>
<evidence type="ECO:0000313" key="3">
    <source>
        <dbReference type="Proteomes" id="UP000198393"/>
    </source>
</evidence>
<dbReference type="EMBL" id="FZPD01000003">
    <property type="protein sequence ID" value="SNS92041.1"/>
    <property type="molecule type" value="Genomic_DNA"/>
</dbReference>
<dbReference type="RefSeq" id="WP_262485924.1">
    <property type="nucleotide sequence ID" value="NZ_FZPD01000003.1"/>
</dbReference>
<accession>A0A239IER5</accession>
<sequence length="42" mass="4762">MEKKSKKVNEKEEEKPTENHEENDHGGFPEDLDFSKNLGCGG</sequence>
<evidence type="ECO:0000256" key="1">
    <source>
        <dbReference type="SAM" id="MobiDB-lite"/>
    </source>
</evidence>
<feature type="region of interest" description="Disordered" evidence="1">
    <location>
        <begin position="1"/>
        <end position="42"/>
    </location>
</feature>
<name>A0A239IER5_EKHLU</name>
<dbReference type="AlphaFoldDB" id="A0A239IER5"/>
<organism evidence="2 3">
    <name type="scientific">Ekhidna lutea</name>
    <dbReference type="NCBI Taxonomy" id="447679"/>
    <lineage>
        <taxon>Bacteria</taxon>
        <taxon>Pseudomonadati</taxon>
        <taxon>Bacteroidota</taxon>
        <taxon>Cytophagia</taxon>
        <taxon>Cytophagales</taxon>
        <taxon>Reichenbachiellaceae</taxon>
        <taxon>Ekhidna</taxon>
    </lineage>
</organism>
<protein>
    <submittedName>
        <fullName evidence="2">Uncharacterized protein</fullName>
    </submittedName>
</protein>
<keyword evidence="3" id="KW-1185">Reference proteome</keyword>
<reference evidence="2 3" key="1">
    <citation type="submission" date="2017-06" db="EMBL/GenBank/DDBJ databases">
        <authorList>
            <person name="Kim H.J."/>
            <person name="Triplett B.A."/>
        </authorList>
    </citation>
    <scope>NUCLEOTIDE SEQUENCE [LARGE SCALE GENOMIC DNA]</scope>
    <source>
        <strain evidence="2 3">DSM 19307</strain>
    </source>
</reference>
<gene>
    <name evidence="2" type="ORF">SAMN05421640_1632</name>
</gene>
<evidence type="ECO:0000313" key="2">
    <source>
        <dbReference type="EMBL" id="SNS92041.1"/>
    </source>
</evidence>
<feature type="compositionally biased region" description="Basic and acidic residues" evidence="1">
    <location>
        <begin position="1"/>
        <end position="28"/>
    </location>
</feature>
<proteinExistence type="predicted"/>